<comment type="caution">
    <text evidence="1">The sequence shown here is derived from an EMBL/GenBank/DDBJ whole genome shotgun (WGS) entry which is preliminary data.</text>
</comment>
<accession>A0A5B0SJ74</accession>
<reference evidence="1 2" key="1">
    <citation type="submission" date="2019-05" db="EMBL/GenBank/DDBJ databases">
        <title>Emergence of the Ug99 lineage of the wheat stem rust pathogen through somatic hybridization.</title>
        <authorList>
            <person name="Li F."/>
            <person name="Upadhyaya N.M."/>
            <person name="Sperschneider J."/>
            <person name="Matny O."/>
            <person name="Nguyen-Phuc H."/>
            <person name="Mago R."/>
            <person name="Raley C."/>
            <person name="Miller M.E."/>
            <person name="Silverstein K.A.T."/>
            <person name="Henningsen E."/>
            <person name="Hirsch C.D."/>
            <person name="Visser B."/>
            <person name="Pretorius Z.A."/>
            <person name="Steffenson B.J."/>
            <person name="Schwessinger B."/>
            <person name="Dodds P.N."/>
            <person name="Figueroa M."/>
        </authorList>
    </citation>
    <scope>NUCLEOTIDE SEQUENCE [LARGE SCALE GENOMIC DNA]</scope>
    <source>
        <strain evidence="1 2">Ug99</strain>
    </source>
</reference>
<proteinExistence type="predicted"/>
<organism evidence="1 2">
    <name type="scientific">Puccinia graminis f. sp. tritici</name>
    <dbReference type="NCBI Taxonomy" id="56615"/>
    <lineage>
        <taxon>Eukaryota</taxon>
        <taxon>Fungi</taxon>
        <taxon>Dikarya</taxon>
        <taxon>Basidiomycota</taxon>
        <taxon>Pucciniomycotina</taxon>
        <taxon>Pucciniomycetes</taxon>
        <taxon>Pucciniales</taxon>
        <taxon>Pucciniaceae</taxon>
        <taxon>Puccinia</taxon>
    </lineage>
</organism>
<gene>
    <name evidence="1" type="ORF">PGTUg99_036355</name>
</gene>
<evidence type="ECO:0000313" key="1">
    <source>
        <dbReference type="EMBL" id="KAA1136614.1"/>
    </source>
</evidence>
<protein>
    <submittedName>
        <fullName evidence="1">Uncharacterized protein</fullName>
    </submittedName>
</protein>
<dbReference type="EMBL" id="VDEP01000035">
    <property type="protein sequence ID" value="KAA1136614.1"/>
    <property type="molecule type" value="Genomic_DNA"/>
</dbReference>
<evidence type="ECO:0000313" key="2">
    <source>
        <dbReference type="Proteomes" id="UP000325313"/>
    </source>
</evidence>
<name>A0A5B0SJ74_PUCGR</name>
<dbReference type="AlphaFoldDB" id="A0A5B0SJ74"/>
<dbReference type="Proteomes" id="UP000325313">
    <property type="component" value="Unassembled WGS sequence"/>
</dbReference>
<sequence>MGSIANRILAEEATTTRAKVTGIAVCQLGWRTIGGRRMDSHATVATQTVCHVRRSRGFDTPREGPELAAATCMAIRSTAGEP</sequence>